<dbReference type="InterPro" id="IPR001841">
    <property type="entry name" value="Znf_RING"/>
</dbReference>
<feature type="compositionally biased region" description="Polar residues" evidence="2">
    <location>
        <begin position="135"/>
        <end position="151"/>
    </location>
</feature>
<feature type="chain" id="PRO_5043752517" description="RING-type domain-containing protein" evidence="3">
    <location>
        <begin position="24"/>
        <end position="1066"/>
    </location>
</feature>
<feature type="region of interest" description="Disordered" evidence="2">
    <location>
        <begin position="135"/>
        <end position="158"/>
    </location>
</feature>
<evidence type="ECO:0000256" key="1">
    <source>
        <dbReference type="PROSITE-ProRule" id="PRU00175"/>
    </source>
</evidence>
<keyword evidence="1" id="KW-0479">Metal-binding</keyword>
<dbReference type="Pfam" id="PF13920">
    <property type="entry name" value="zf-C3HC4_3"/>
    <property type="match status" value="1"/>
</dbReference>
<dbReference type="SUPFAM" id="SSF57850">
    <property type="entry name" value="RING/U-box"/>
    <property type="match status" value="1"/>
</dbReference>
<proteinExistence type="predicted"/>
<evidence type="ECO:0000313" key="6">
    <source>
        <dbReference type="Proteomes" id="UP001454036"/>
    </source>
</evidence>
<evidence type="ECO:0000313" key="5">
    <source>
        <dbReference type="EMBL" id="GAA0163970.1"/>
    </source>
</evidence>
<dbReference type="PROSITE" id="PS50089">
    <property type="entry name" value="ZF_RING_2"/>
    <property type="match status" value="1"/>
</dbReference>
<accession>A0AAV3QMI4</accession>
<evidence type="ECO:0000256" key="3">
    <source>
        <dbReference type="SAM" id="SignalP"/>
    </source>
</evidence>
<reference evidence="5 6" key="1">
    <citation type="submission" date="2024-01" db="EMBL/GenBank/DDBJ databases">
        <title>The complete chloroplast genome sequence of Lithospermum erythrorhizon: insights into the phylogenetic relationship among Boraginaceae species and the maternal lineages of purple gromwells.</title>
        <authorList>
            <person name="Okada T."/>
            <person name="Watanabe K."/>
        </authorList>
    </citation>
    <scope>NUCLEOTIDE SEQUENCE [LARGE SCALE GENOMIC DNA]</scope>
</reference>
<sequence length="1066" mass="120395">MFPSHLRFLSIYILSCFIKMASSQIHIASSSTTFGYGLRDHNLRDQWSNRDSNAAAFRNLKDFVDSISGQPNKKSAPNVSQNDVNNNNTNNNKDNQSDPSDLWVHIPTYKIDENSNHAPQSNKCDDRLAMKRETNFSGDSMNHTNRGSSAPVSPVRRTVVPNNIGGVSSLVRRWRTFEAENSSTNSPVSSSRTTSVDSNNNINHNNNVSGGGDNESLLGMRCETKSMNEDTIGDWESDRPSLSGRESDATEKERTRVVDIIRKLTTPSTAGTNDENGNDQESSSPPVSLDSLMGSPRLRGHQALGDLLVQLQRDRHKELEGLVERKAVSKFSQKGRIQAMLRVQFLRRGAKEAKDLFTSSCTSMEVNRLPQSAIKRLSQRFKVVSQDSAPRLRTPEKEVINSSQVGKSISLKDIKDTNQQGAADLSQVGKYTYVQGIKCTNQQDDVDSSRVGKSIHVQEIKGTNQQCIANSSQVEKSTTVQDNKCTNQQNIAESSFEVRKSTAAHGIIGTNEQCVADSSQVGKSTSVQGIKYTNQQDVNQQNVADSFEVEKSTSFQDNKRIHRQEVALPASFKDKELENTKAKESLLKSGIVDRAAMSKNKNKKDEEKSILHPDNSGNVHEEACTESDILQKRPNEENKSYSLHRPEDKSFSSTAVKKVYSTEEHEKRLQPSGICHESMSCSIDLQENQQRSETCQLRRNDSVDTQCGWEKECSSNQCLSESEHGWVSDISHTQVGWEELHSDYEQQSDGMQDWICDISRPRSEWEVLRKERYQEMLDPFKQKEDIRRLLERKSVSSFLSSGLKDSIDRLMISRTQPKQFIHTCSQTDEQVTRKESEYKVRQEHEEVENVIEKAECGDAGYEQDDEGNDEDENQVEKQYEASVEYADQTSSALPFTSWNSIHGHETSEFSDQVGFSSLQQNSCSDSYSQESRTCSTMTNRCSIEMQLIYELRGHMERLHEEMSEIRKSIKSYMNKQLEFQRSFKHDVVATHSRSGQNRGRHSTQKKGLINRSMCCICYDEQVDCLLYRCGHMISCFVCAHELQRGSGRCPVCQAPIIDVVRVHSNS</sequence>
<keyword evidence="1" id="KW-0863">Zinc-finger</keyword>
<feature type="region of interest" description="Disordered" evidence="2">
    <location>
        <begin position="68"/>
        <end position="102"/>
    </location>
</feature>
<keyword evidence="3" id="KW-0732">Signal</keyword>
<name>A0AAV3QMI4_LITER</name>
<dbReference type="PANTHER" id="PTHR47820:SF3">
    <property type="entry name" value="OS07G0499800 PROTEIN"/>
    <property type="match status" value="1"/>
</dbReference>
<feature type="region of interest" description="Disordered" evidence="2">
    <location>
        <begin position="179"/>
        <end position="296"/>
    </location>
</feature>
<feature type="compositionally biased region" description="Low complexity" evidence="2">
    <location>
        <begin position="78"/>
        <end position="94"/>
    </location>
</feature>
<feature type="compositionally biased region" description="Basic and acidic residues" evidence="2">
    <location>
        <begin position="245"/>
        <end position="262"/>
    </location>
</feature>
<dbReference type="Proteomes" id="UP001454036">
    <property type="component" value="Unassembled WGS sequence"/>
</dbReference>
<dbReference type="AlphaFoldDB" id="A0AAV3QMI4"/>
<keyword evidence="6" id="KW-1185">Reference proteome</keyword>
<feature type="compositionally biased region" description="Polar residues" evidence="2">
    <location>
        <begin position="68"/>
        <end position="77"/>
    </location>
</feature>
<evidence type="ECO:0000256" key="2">
    <source>
        <dbReference type="SAM" id="MobiDB-lite"/>
    </source>
</evidence>
<dbReference type="EMBL" id="BAABME010004908">
    <property type="protein sequence ID" value="GAA0163970.1"/>
    <property type="molecule type" value="Genomic_DNA"/>
</dbReference>
<feature type="domain" description="RING-type" evidence="4">
    <location>
        <begin position="1014"/>
        <end position="1053"/>
    </location>
</feature>
<comment type="caution">
    <text evidence="5">The sequence shown here is derived from an EMBL/GenBank/DDBJ whole genome shotgun (WGS) entry which is preliminary data.</text>
</comment>
<gene>
    <name evidence="5" type="ORF">LIER_19713</name>
</gene>
<feature type="region of interest" description="Disordered" evidence="2">
    <location>
        <begin position="597"/>
        <end position="648"/>
    </location>
</feature>
<protein>
    <recommendedName>
        <fullName evidence="4">RING-type domain-containing protein</fullName>
    </recommendedName>
</protein>
<dbReference type="CDD" id="cd16647">
    <property type="entry name" value="mRING-HC-C3HC5_NEU1"/>
    <property type="match status" value="1"/>
</dbReference>
<feature type="signal peptide" evidence="3">
    <location>
        <begin position="1"/>
        <end position="23"/>
    </location>
</feature>
<evidence type="ECO:0000259" key="4">
    <source>
        <dbReference type="PROSITE" id="PS50089"/>
    </source>
</evidence>
<organism evidence="5 6">
    <name type="scientific">Lithospermum erythrorhizon</name>
    <name type="common">Purple gromwell</name>
    <name type="synonym">Lithospermum officinale var. erythrorhizon</name>
    <dbReference type="NCBI Taxonomy" id="34254"/>
    <lineage>
        <taxon>Eukaryota</taxon>
        <taxon>Viridiplantae</taxon>
        <taxon>Streptophyta</taxon>
        <taxon>Embryophyta</taxon>
        <taxon>Tracheophyta</taxon>
        <taxon>Spermatophyta</taxon>
        <taxon>Magnoliopsida</taxon>
        <taxon>eudicotyledons</taxon>
        <taxon>Gunneridae</taxon>
        <taxon>Pentapetalae</taxon>
        <taxon>asterids</taxon>
        <taxon>lamiids</taxon>
        <taxon>Boraginales</taxon>
        <taxon>Boraginaceae</taxon>
        <taxon>Boraginoideae</taxon>
        <taxon>Lithospermeae</taxon>
        <taxon>Lithospermum</taxon>
    </lineage>
</organism>
<feature type="compositionally biased region" description="Low complexity" evidence="2">
    <location>
        <begin position="181"/>
        <end position="207"/>
    </location>
</feature>
<keyword evidence="1" id="KW-0862">Zinc</keyword>
<dbReference type="GO" id="GO:0008270">
    <property type="term" value="F:zinc ion binding"/>
    <property type="evidence" value="ECO:0007669"/>
    <property type="project" value="UniProtKB-KW"/>
</dbReference>
<dbReference type="PANTHER" id="PTHR47820">
    <property type="entry name" value="BNAC05G24000D PROTEIN"/>
    <property type="match status" value="1"/>
</dbReference>
<feature type="compositionally biased region" description="Basic and acidic residues" evidence="2">
    <location>
        <begin position="619"/>
        <end position="648"/>
    </location>
</feature>
<feature type="compositionally biased region" description="Polar residues" evidence="2">
    <location>
        <begin position="265"/>
        <end position="286"/>
    </location>
</feature>
<dbReference type="Gene3D" id="3.30.40.10">
    <property type="entry name" value="Zinc/RING finger domain, C3HC4 (zinc finger)"/>
    <property type="match status" value="1"/>
</dbReference>
<dbReference type="InterPro" id="IPR013083">
    <property type="entry name" value="Znf_RING/FYVE/PHD"/>
</dbReference>